<comment type="similarity">
    <text evidence="3">Belongs to the peptidase M48B family.</text>
</comment>
<accession>A0A644V3K5</accession>
<dbReference type="EMBL" id="VSSQ01000205">
    <property type="protein sequence ID" value="MPL85422.1"/>
    <property type="molecule type" value="Genomic_DNA"/>
</dbReference>
<keyword evidence="9" id="KW-0862">Zinc</keyword>
<dbReference type="AlphaFoldDB" id="A0A644V3K5"/>
<organism evidence="15">
    <name type="scientific">bioreactor metagenome</name>
    <dbReference type="NCBI Taxonomy" id="1076179"/>
    <lineage>
        <taxon>unclassified sequences</taxon>
        <taxon>metagenomes</taxon>
        <taxon>ecological metagenomes</taxon>
    </lineage>
</organism>
<evidence type="ECO:0000256" key="11">
    <source>
        <dbReference type="ARBA" id="ARBA00023049"/>
    </source>
</evidence>
<evidence type="ECO:0000256" key="13">
    <source>
        <dbReference type="SAM" id="Phobius"/>
    </source>
</evidence>
<dbReference type="EC" id="3.4.24.-" evidence="15"/>
<dbReference type="PANTHER" id="PTHR43221:SF1">
    <property type="entry name" value="PROTEASE HTPX"/>
    <property type="match status" value="1"/>
</dbReference>
<evidence type="ECO:0000256" key="1">
    <source>
        <dbReference type="ARBA" id="ARBA00001947"/>
    </source>
</evidence>
<evidence type="ECO:0000313" key="15">
    <source>
        <dbReference type="EMBL" id="MPL85422.1"/>
    </source>
</evidence>
<keyword evidence="7" id="KW-0479">Metal-binding</keyword>
<dbReference type="HAMAP" id="MF_00188">
    <property type="entry name" value="Pept_M48_protease_HtpX"/>
    <property type="match status" value="1"/>
</dbReference>
<dbReference type="CDD" id="cd07336">
    <property type="entry name" value="M48B_HtpX_like"/>
    <property type="match status" value="1"/>
</dbReference>
<dbReference type="GO" id="GO:0004222">
    <property type="term" value="F:metalloendopeptidase activity"/>
    <property type="evidence" value="ECO:0007669"/>
    <property type="project" value="InterPro"/>
</dbReference>
<feature type="domain" description="Peptidase M48" evidence="14">
    <location>
        <begin position="63"/>
        <end position="273"/>
    </location>
</feature>
<evidence type="ECO:0000256" key="10">
    <source>
        <dbReference type="ARBA" id="ARBA00022989"/>
    </source>
</evidence>
<keyword evidence="8 15" id="KW-0378">Hydrolase</keyword>
<keyword evidence="12 13" id="KW-0472">Membrane</keyword>
<dbReference type="GO" id="GO:0046872">
    <property type="term" value="F:metal ion binding"/>
    <property type="evidence" value="ECO:0007669"/>
    <property type="project" value="UniProtKB-KW"/>
</dbReference>
<gene>
    <name evidence="15" type="primary">htpX_14</name>
    <name evidence="15" type="ORF">SDC9_31390</name>
</gene>
<evidence type="ECO:0000259" key="14">
    <source>
        <dbReference type="Pfam" id="PF01435"/>
    </source>
</evidence>
<feature type="transmembrane region" description="Helical" evidence="13">
    <location>
        <begin position="138"/>
        <end position="162"/>
    </location>
</feature>
<proteinExistence type="inferred from homology"/>
<evidence type="ECO:0000256" key="12">
    <source>
        <dbReference type="ARBA" id="ARBA00023136"/>
    </source>
</evidence>
<comment type="cofactor">
    <cofactor evidence="1">
        <name>Zn(2+)</name>
        <dbReference type="ChEBI" id="CHEBI:29105"/>
    </cofactor>
</comment>
<comment type="caution">
    <text evidence="15">The sequence shown here is derived from an EMBL/GenBank/DDBJ whole genome shotgun (WGS) entry which is preliminary data.</text>
</comment>
<reference evidence="15" key="1">
    <citation type="submission" date="2019-08" db="EMBL/GenBank/DDBJ databases">
        <authorList>
            <person name="Kucharzyk K."/>
            <person name="Murdoch R.W."/>
            <person name="Higgins S."/>
            <person name="Loffler F."/>
        </authorList>
    </citation>
    <scope>NUCLEOTIDE SEQUENCE</scope>
</reference>
<feature type="transmembrane region" description="Helical" evidence="13">
    <location>
        <begin position="174"/>
        <end position="194"/>
    </location>
</feature>
<dbReference type="InterPro" id="IPR022919">
    <property type="entry name" value="Pept_M48_protease_HtpX"/>
</dbReference>
<keyword evidence="4" id="KW-1003">Cell membrane</keyword>
<evidence type="ECO:0000256" key="8">
    <source>
        <dbReference type="ARBA" id="ARBA00022801"/>
    </source>
</evidence>
<dbReference type="Pfam" id="PF01435">
    <property type="entry name" value="Peptidase_M48"/>
    <property type="match status" value="1"/>
</dbReference>
<sequence length="286" mass="30937">MLRTTFLMTALTLILVGLGDYFGGVNGMTFMLVISLAMNFYSYWNSDKLVLAQYNATQIEEKDAPEIYGIVRKLAERGGLPMPKVYVINSAVPNAFATGRNPEHAAVAITSGLANILTPEEIAGVLGHELSHVKHGDILIGSVAAAMAGVITTVARWGMFFGGGRRDDENRNPIVGLAIMLLAPVAAMLIQMAVSRSREYLADRSGGALCGNPDALADALLKIEGIASQRTLTNATPNTAHMFIICPFSTKDMKSLFSTHPTTEERVKLLRAEAEELRKKGHIDFE</sequence>
<evidence type="ECO:0000256" key="5">
    <source>
        <dbReference type="ARBA" id="ARBA00022670"/>
    </source>
</evidence>
<keyword evidence="10 13" id="KW-1133">Transmembrane helix</keyword>
<dbReference type="PANTHER" id="PTHR43221">
    <property type="entry name" value="PROTEASE HTPX"/>
    <property type="match status" value="1"/>
</dbReference>
<evidence type="ECO:0000256" key="7">
    <source>
        <dbReference type="ARBA" id="ARBA00022723"/>
    </source>
</evidence>
<keyword evidence="5 15" id="KW-0645">Protease</keyword>
<keyword evidence="11" id="KW-0482">Metalloprotease</keyword>
<evidence type="ECO:0000256" key="3">
    <source>
        <dbReference type="ARBA" id="ARBA00009779"/>
    </source>
</evidence>
<protein>
    <submittedName>
        <fullName evidence="15">Protease HtpX</fullName>
        <ecNumber evidence="15">3.4.24.-</ecNumber>
    </submittedName>
</protein>
<dbReference type="Gene3D" id="3.30.2010.10">
    <property type="entry name" value="Metalloproteases ('zincins'), catalytic domain"/>
    <property type="match status" value="1"/>
</dbReference>
<evidence type="ECO:0000256" key="4">
    <source>
        <dbReference type="ARBA" id="ARBA00022475"/>
    </source>
</evidence>
<dbReference type="NCBIfam" id="NF002826">
    <property type="entry name" value="PRK03001.1"/>
    <property type="match status" value="1"/>
</dbReference>
<evidence type="ECO:0000256" key="2">
    <source>
        <dbReference type="ARBA" id="ARBA00004651"/>
    </source>
</evidence>
<evidence type="ECO:0000256" key="9">
    <source>
        <dbReference type="ARBA" id="ARBA00022833"/>
    </source>
</evidence>
<dbReference type="GO" id="GO:0005886">
    <property type="term" value="C:plasma membrane"/>
    <property type="evidence" value="ECO:0007669"/>
    <property type="project" value="UniProtKB-SubCell"/>
</dbReference>
<dbReference type="InterPro" id="IPR050083">
    <property type="entry name" value="HtpX_protease"/>
</dbReference>
<keyword evidence="6 13" id="KW-0812">Transmembrane</keyword>
<comment type="subcellular location">
    <subcellularLocation>
        <location evidence="2">Cell membrane</location>
        <topology evidence="2">Multi-pass membrane protein</topology>
    </subcellularLocation>
</comment>
<dbReference type="GO" id="GO:0006508">
    <property type="term" value="P:proteolysis"/>
    <property type="evidence" value="ECO:0007669"/>
    <property type="project" value="UniProtKB-KW"/>
</dbReference>
<evidence type="ECO:0000256" key="6">
    <source>
        <dbReference type="ARBA" id="ARBA00022692"/>
    </source>
</evidence>
<name>A0A644V3K5_9ZZZZ</name>
<dbReference type="InterPro" id="IPR001915">
    <property type="entry name" value="Peptidase_M48"/>
</dbReference>